<name>A0A8S0PVD2_OLEEU</name>
<dbReference type="PANTHER" id="PTHR33127:SF5">
    <property type="entry name" value="TRANSMEMBRANE PROTEIN"/>
    <property type="match status" value="1"/>
</dbReference>
<dbReference type="Gene3D" id="1.20.1280.50">
    <property type="match status" value="1"/>
</dbReference>
<sequence>MAGKRRKKLKLLAETIKEDTRASTGQPDELSVLPTEILELIISLLTFRDNIRASAVCRRWHTVANGVRKVKKPPWLMFFPKSGDLHKFYDPAQRKTYWLELPKLHGSRLCYAKDGWLLLYKPKTQHVFFYCPYTQEKIKLPKQELGFQNVAFSAAPTSPSCILFTVKHVSATNITIGTCHPGATEWTTVNYQNRMPTVTSLLFCNGLFYCLSITGLLGVYNPNESTWDVHSVPPARCPNAFCVNNWWKGRFMAEHNGDIFVIYTCSDLNPVIYKLDQTNKVWMDMETLEGSTLFASILSSQARMDLNGMMRNNIYFPEVLYYGKRCVSYSLDSGRYQPRNQCYDWAEKDPYESIWIDAPEDLSIFL</sequence>
<organism evidence="3 4">
    <name type="scientific">Olea europaea subsp. europaea</name>
    <dbReference type="NCBI Taxonomy" id="158383"/>
    <lineage>
        <taxon>Eukaryota</taxon>
        <taxon>Viridiplantae</taxon>
        <taxon>Streptophyta</taxon>
        <taxon>Embryophyta</taxon>
        <taxon>Tracheophyta</taxon>
        <taxon>Spermatophyta</taxon>
        <taxon>Magnoliopsida</taxon>
        <taxon>eudicotyledons</taxon>
        <taxon>Gunneridae</taxon>
        <taxon>Pentapetalae</taxon>
        <taxon>asterids</taxon>
        <taxon>lamiids</taxon>
        <taxon>Lamiales</taxon>
        <taxon>Oleaceae</taxon>
        <taxon>Oleeae</taxon>
        <taxon>Olea</taxon>
    </lineage>
</organism>
<proteinExistence type="predicted"/>
<dbReference type="SMART" id="SM00256">
    <property type="entry name" value="FBOX"/>
    <property type="match status" value="1"/>
</dbReference>
<dbReference type="Pfam" id="PF03478">
    <property type="entry name" value="Beta-prop_KIB1-4"/>
    <property type="match status" value="1"/>
</dbReference>
<keyword evidence="1" id="KW-0472">Membrane</keyword>
<keyword evidence="1" id="KW-1133">Transmembrane helix</keyword>
<protein>
    <submittedName>
        <fullName evidence="3">F-box kelch-repeat At1g57790-like</fullName>
    </submittedName>
</protein>
<keyword evidence="4" id="KW-1185">Reference proteome</keyword>
<evidence type="ECO:0000313" key="3">
    <source>
        <dbReference type="EMBL" id="CAA2957727.1"/>
    </source>
</evidence>
<comment type="caution">
    <text evidence="3">The sequence shown here is derived from an EMBL/GenBank/DDBJ whole genome shotgun (WGS) entry which is preliminary data.</text>
</comment>
<feature type="domain" description="F-box" evidence="2">
    <location>
        <begin position="27"/>
        <end position="78"/>
    </location>
</feature>
<dbReference type="PROSITE" id="PS50181">
    <property type="entry name" value="FBOX"/>
    <property type="match status" value="1"/>
</dbReference>
<dbReference type="CDD" id="cd09917">
    <property type="entry name" value="F-box_SF"/>
    <property type="match status" value="1"/>
</dbReference>
<dbReference type="PANTHER" id="PTHR33127">
    <property type="entry name" value="TRANSMEMBRANE PROTEIN"/>
    <property type="match status" value="1"/>
</dbReference>
<dbReference type="EMBL" id="CACTIH010000237">
    <property type="protein sequence ID" value="CAA2957727.1"/>
    <property type="molecule type" value="Genomic_DNA"/>
</dbReference>
<dbReference type="Gramene" id="OE9A102928T1">
    <property type="protein sequence ID" value="OE9A102928C1"/>
    <property type="gene ID" value="OE9A102928"/>
</dbReference>
<dbReference type="Pfam" id="PF12937">
    <property type="entry name" value="F-box-like"/>
    <property type="match status" value="1"/>
</dbReference>
<reference evidence="3 4" key="1">
    <citation type="submission" date="2019-12" db="EMBL/GenBank/DDBJ databases">
        <authorList>
            <person name="Alioto T."/>
            <person name="Alioto T."/>
            <person name="Gomez Garrido J."/>
        </authorList>
    </citation>
    <scope>NUCLEOTIDE SEQUENCE [LARGE SCALE GENOMIC DNA]</scope>
</reference>
<evidence type="ECO:0000259" key="2">
    <source>
        <dbReference type="PROSITE" id="PS50181"/>
    </source>
</evidence>
<dbReference type="AlphaFoldDB" id="A0A8S0PVD2"/>
<dbReference type="InterPro" id="IPR001810">
    <property type="entry name" value="F-box_dom"/>
</dbReference>
<keyword evidence="1" id="KW-0812">Transmembrane</keyword>
<evidence type="ECO:0000313" key="4">
    <source>
        <dbReference type="Proteomes" id="UP000594638"/>
    </source>
</evidence>
<dbReference type="OrthoDB" id="1863935at2759"/>
<dbReference type="Proteomes" id="UP000594638">
    <property type="component" value="Unassembled WGS sequence"/>
</dbReference>
<dbReference type="SUPFAM" id="SSF81383">
    <property type="entry name" value="F-box domain"/>
    <property type="match status" value="1"/>
</dbReference>
<dbReference type="InterPro" id="IPR005174">
    <property type="entry name" value="KIB1-4_b-propeller"/>
</dbReference>
<gene>
    <name evidence="3" type="ORF">OLEA9_A102928</name>
</gene>
<accession>A0A8S0PVD2</accession>
<feature type="transmembrane region" description="Helical" evidence="1">
    <location>
        <begin position="201"/>
        <end position="220"/>
    </location>
</feature>
<evidence type="ECO:0000256" key="1">
    <source>
        <dbReference type="SAM" id="Phobius"/>
    </source>
</evidence>
<dbReference type="InterPro" id="IPR036047">
    <property type="entry name" value="F-box-like_dom_sf"/>
</dbReference>